<proteinExistence type="predicted"/>
<protein>
    <recommendedName>
        <fullName evidence="3">Endonuclease/exonuclease/phosphatase domain-containing protein</fullName>
    </recommendedName>
</protein>
<dbReference type="InterPro" id="IPR036691">
    <property type="entry name" value="Endo/exonu/phosph_ase_sf"/>
</dbReference>
<sequence length="369" mass="43393">MKILSWNCRGVGNPTIVRELKQLIVANVSDIVFLYETKIKSNGFQRIRIFCRMEGCLAVDSEGKSVNVLIQNYSKFHIDSLVRLKDDEVFRFIGFYGQTDPSSRQQACDMLRRVNDKVNEGWIVVGGFNAILNDSEKEGGHRKPKILMEDLCTTLEELKLTDVKPCNGWFMWTNNREGDRLVKERLEKFVVSDATMEQLPFLTSFIIRQSKSDHEAIMMDSEGSKPNKARAGQMVWFRYDTCWADEQELKDIISSIWSKEDCSMLDKMDLTRDKLSPWQYQRFRRMKNKIKRVEEEISQLMDGGLKEWTMRQLKQARGKLGHLYDVEEKYWALRARSQWLREGDRNTRYFHVRASGRRRKNNISRLKDA</sequence>
<accession>A0A5D2HG31</accession>
<evidence type="ECO:0000313" key="1">
    <source>
        <dbReference type="EMBL" id="TYH28589.1"/>
    </source>
</evidence>
<dbReference type="EMBL" id="CM017689">
    <property type="protein sequence ID" value="TYH28589.1"/>
    <property type="molecule type" value="Genomic_DNA"/>
</dbReference>
<gene>
    <name evidence="1" type="ORF">ES288_A02G155300v1</name>
</gene>
<dbReference type="AlphaFoldDB" id="A0A5D2HG31"/>
<reference evidence="1 2" key="1">
    <citation type="submission" date="2019-06" db="EMBL/GenBank/DDBJ databases">
        <title>WGS assembly of Gossypium darwinii.</title>
        <authorList>
            <person name="Chen Z.J."/>
            <person name="Sreedasyam A."/>
            <person name="Ando A."/>
            <person name="Song Q."/>
            <person name="De L."/>
            <person name="Hulse-Kemp A."/>
            <person name="Ding M."/>
            <person name="Ye W."/>
            <person name="Kirkbride R."/>
            <person name="Jenkins J."/>
            <person name="Plott C."/>
            <person name="Lovell J."/>
            <person name="Lin Y.-M."/>
            <person name="Vaughn R."/>
            <person name="Liu B."/>
            <person name="Li W."/>
            <person name="Simpson S."/>
            <person name="Scheffler B."/>
            <person name="Saski C."/>
            <person name="Grover C."/>
            <person name="Hu G."/>
            <person name="Conover J."/>
            <person name="Carlson J."/>
            <person name="Shu S."/>
            <person name="Boston L."/>
            <person name="Williams M."/>
            <person name="Peterson D."/>
            <person name="Mcgee K."/>
            <person name="Jones D."/>
            <person name="Wendel J."/>
            <person name="Stelly D."/>
            <person name="Grimwood J."/>
            <person name="Schmutz J."/>
        </authorList>
    </citation>
    <scope>NUCLEOTIDE SEQUENCE [LARGE SCALE GENOMIC DNA]</scope>
    <source>
        <strain evidence="1">1808015.09</strain>
    </source>
</reference>
<dbReference type="SUPFAM" id="SSF56219">
    <property type="entry name" value="DNase I-like"/>
    <property type="match status" value="1"/>
</dbReference>
<evidence type="ECO:0008006" key="3">
    <source>
        <dbReference type="Google" id="ProtNLM"/>
    </source>
</evidence>
<organism evidence="1 2">
    <name type="scientific">Gossypium darwinii</name>
    <name type="common">Darwin's cotton</name>
    <name type="synonym">Gossypium barbadense var. darwinii</name>
    <dbReference type="NCBI Taxonomy" id="34276"/>
    <lineage>
        <taxon>Eukaryota</taxon>
        <taxon>Viridiplantae</taxon>
        <taxon>Streptophyta</taxon>
        <taxon>Embryophyta</taxon>
        <taxon>Tracheophyta</taxon>
        <taxon>Spermatophyta</taxon>
        <taxon>Magnoliopsida</taxon>
        <taxon>eudicotyledons</taxon>
        <taxon>Gunneridae</taxon>
        <taxon>Pentapetalae</taxon>
        <taxon>rosids</taxon>
        <taxon>malvids</taxon>
        <taxon>Malvales</taxon>
        <taxon>Malvaceae</taxon>
        <taxon>Malvoideae</taxon>
        <taxon>Gossypium</taxon>
    </lineage>
</organism>
<name>A0A5D2HG31_GOSDA</name>
<dbReference type="PANTHER" id="PTHR33710">
    <property type="entry name" value="BNAC02G09200D PROTEIN"/>
    <property type="match status" value="1"/>
</dbReference>
<evidence type="ECO:0000313" key="2">
    <source>
        <dbReference type="Proteomes" id="UP000323506"/>
    </source>
</evidence>
<keyword evidence="2" id="KW-1185">Reference proteome</keyword>
<dbReference type="Gene3D" id="3.60.10.10">
    <property type="entry name" value="Endonuclease/exonuclease/phosphatase"/>
    <property type="match status" value="1"/>
</dbReference>
<dbReference type="Proteomes" id="UP000323506">
    <property type="component" value="Chromosome A02"/>
</dbReference>
<dbReference type="PANTHER" id="PTHR33710:SF64">
    <property type="entry name" value="ENDONUCLEASE_EXONUCLEASE_PHOSPHATASE DOMAIN-CONTAINING PROTEIN"/>
    <property type="match status" value="1"/>
</dbReference>